<evidence type="ECO:0000313" key="2">
    <source>
        <dbReference type="EMBL" id="WTP48992.1"/>
    </source>
</evidence>
<proteinExistence type="predicted"/>
<evidence type="ECO:0000313" key="3">
    <source>
        <dbReference type="Proteomes" id="UP001432166"/>
    </source>
</evidence>
<dbReference type="Proteomes" id="UP001432166">
    <property type="component" value="Chromosome"/>
</dbReference>
<feature type="compositionally biased region" description="Basic residues" evidence="1">
    <location>
        <begin position="135"/>
        <end position="146"/>
    </location>
</feature>
<accession>A0ABZ1JBL1</accession>
<feature type="region of interest" description="Disordered" evidence="1">
    <location>
        <begin position="135"/>
        <end position="159"/>
    </location>
</feature>
<reference evidence="2" key="1">
    <citation type="submission" date="2022-10" db="EMBL/GenBank/DDBJ databases">
        <title>The complete genomes of actinobacterial strains from the NBC collection.</title>
        <authorList>
            <person name="Joergensen T.S."/>
            <person name="Alvarez Arevalo M."/>
            <person name="Sterndorff E.B."/>
            <person name="Faurdal D."/>
            <person name="Vuksanovic O."/>
            <person name="Mourched A.-S."/>
            <person name="Charusanti P."/>
            <person name="Shaw S."/>
            <person name="Blin K."/>
            <person name="Weber T."/>
        </authorList>
    </citation>
    <scope>NUCLEOTIDE SEQUENCE</scope>
    <source>
        <strain evidence="2">NBC_00189</strain>
    </source>
</reference>
<sequence length="197" mass="21096">MKEQRSVIRGGHDAKVTSLDAVAKLPTATIEDCVDLSKWQTIDPRTDKVLPSRRTSRVAAPLRRDGGEVAERLDGDRLRTGRGTHVLRRTEAAAMLLAGVPAPGIAYADDGHHTRHQPRLPGLAAFGDGVRLGHQRRWRPPGHRCSKSGSSAVPRAQPRGRGCAEDLLVLSFGSSCGSMVSDGPHLGSGTQAPTRTH</sequence>
<dbReference type="EMBL" id="CP108133">
    <property type="protein sequence ID" value="WTP48992.1"/>
    <property type="molecule type" value="Genomic_DNA"/>
</dbReference>
<organism evidence="2 3">
    <name type="scientific">Streptomyces tauricus</name>
    <dbReference type="NCBI Taxonomy" id="68274"/>
    <lineage>
        <taxon>Bacteria</taxon>
        <taxon>Bacillati</taxon>
        <taxon>Actinomycetota</taxon>
        <taxon>Actinomycetes</taxon>
        <taxon>Kitasatosporales</taxon>
        <taxon>Streptomycetaceae</taxon>
        <taxon>Streptomyces</taxon>
        <taxon>Streptomyces aurantiacus group</taxon>
    </lineage>
</organism>
<dbReference type="RefSeq" id="WP_328937415.1">
    <property type="nucleotide sequence ID" value="NZ_CP108133.1"/>
</dbReference>
<keyword evidence="3" id="KW-1185">Reference proteome</keyword>
<evidence type="ECO:0000256" key="1">
    <source>
        <dbReference type="SAM" id="MobiDB-lite"/>
    </source>
</evidence>
<gene>
    <name evidence="2" type="ORF">OG288_12165</name>
</gene>
<protein>
    <submittedName>
        <fullName evidence="2">Uncharacterized protein</fullName>
    </submittedName>
</protein>
<name>A0ABZ1JBL1_9ACTN</name>